<organism evidence="2 3">
    <name type="scientific">Romanomermis culicivorax</name>
    <name type="common">Nematode worm</name>
    <dbReference type="NCBI Taxonomy" id="13658"/>
    <lineage>
        <taxon>Eukaryota</taxon>
        <taxon>Metazoa</taxon>
        <taxon>Ecdysozoa</taxon>
        <taxon>Nematoda</taxon>
        <taxon>Enoplea</taxon>
        <taxon>Dorylaimia</taxon>
        <taxon>Mermithida</taxon>
        <taxon>Mermithoidea</taxon>
        <taxon>Mermithidae</taxon>
        <taxon>Romanomermis</taxon>
    </lineage>
</organism>
<keyword evidence="2" id="KW-1185">Reference proteome</keyword>
<evidence type="ECO:0000256" key="1">
    <source>
        <dbReference type="SAM" id="MobiDB-lite"/>
    </source>
</evidence>
<dbReference type="AlphaFoldDB" id="A0A915KGM3"/>
<feature type="region of interest" description="Disordered" evidence="1">
    <location>
        <begin position="1"/>
        <end position="22"/>
    </location>
</feature>
<evidence type="ECO:0000313" key="2">
    <source>
        <dbReference type="Proteomes" id="UP000887565"/>
    </source>
</evidence>
<protein>
    <submittedName>
        <fullName evidence="3">Uncharacterized protein</fullName>
    </submittedName>
</protein>
<proteinExistence type="predicted"/>
<reference evidence="3" key="1">
    <citation type="submission" date="2022-11" db="UniProtKB">
        <authorList>
            <consortium name="WormBaseParasite"/>
        </authorList>
    </citation>
    <scope>IDENTIFICATION</scope>
</reference>
<accession>A0A915KGM3</accession>
<evidence type="ECO:0000313" key="3">
    <source>
        <dbReference type="WBParaSite" id="nRc.2.0.1.t37109-RA"/>
    </source>
</evidence>
<sequence length="196" mass="21413">MEPPETLWGNKSSTGFRKTSKRRQELETAKTAAVAKQSRLFLAERFKLLALRSVTSKRAMCYSPFCLSKGGSYLESWKTLKNISSVVSRAPGGIFNTTCVDSETNVPPSGPIICLTLANSTHSWRLKFGLAAKGGLIFDADNPRSTKFDWAIFGAKLDTTSEAEYTGRRLMVVTFDSVDDDVLPESLGGVSVSTKT</sequence>
<dbReference type="WBParaSite" id="nRc.2.0.1.t37109-RA">
    <property type="protein sequence ID" value="nRc.2.0.1.t37109-RA"/>
    <property type="gene ID" value="nRc.2.0.1.g37109"/>
</dbReference>
<name>A0A915KGM3_ROMCU</name>
<dbReference type="Proteomes" id="UP000887565">
    <property type="component" value="Unplaced"/>
</dbReference>